<reference evidence="3 4" key="1">
    <citation type="submission" date="2006-08" db="EMBL/GenBank/DDBJ databases">
        <title>Complete sequence of Maricaulis maris MCS10.</title>
        <authorList>
            <consortium name="US DOE Joint Genome Institute"/>
            <person name="Copeland A."/>
            <person name="Lucas S."/>
            <person name="Lapidus A."/>
            <person name="Barry K."/>
            <person name="Detter J.C."/>
            <person name="Glavina del Rio T."/>
            <person name="Hammon N."/>
            <person name="Israni S."/>
            <person name="Dalin E."/>
            <person name="Tice H."/>
            <person name="Pitluck S."/>
            <person name="Saunders E."/>
            <person name="Brettin T."/>
            <person name="Bruce D."/>
            <person name="Han C."/>
            <person name="Tapia R."/>
            <person name="Gilna P."/>
            <person name="Schmutz J."/>
            <person name="Larimer F."/>
            <person name="Land M."/>
            <person name="Hauser L."/>
            <person name="Kyrpides N."/>
            <person name="Mikhailova N."/>
            <person name="Viollier P."/>
            <person name="Stephens C."/>
            <person name="Richardson P."/>
        </authorList>
    </citation>
    <scope>NUCLEOTIDE SEQUENCE [LARGE SCALE GENOMIC DNA]</scope>
    <source>
        <strain evidence="3 4">MCS10</strain>
    </source>
</reference>
<name>Q0AR97_MARMM</name>
<dbReference type="EMBL" id="CP000449">
    <property type="protein sequence ID" value="ABI65190.1"/>
    <property type="molecule type" value="Genomic_DNA"/>
</dbReference>
<dbReference type="OrthoDB" id="7923950at2"/>
<dbReference type="KEGG" id="mmr:Mmar10_0897"/>
<protein>
    <submittedName>
        <fullName evidence="3">Uncharacterized protein</fullName>
    </submittedName>
</protein>
<evidence type="ECO:0000256" key="2">
    <source>
        <dbReference type="SAM" id="SignalP"/>
    </source>
</evidence>
<keyword evidence="2" id="KW-0732">Signal</keyword>
<dbReference type="Proteomes" id="UP000001964">
    <property type="component" value="Chromosome"/>
</dbReference>
<gene>
    <name evidence="3" type="ordered locus">Mmar10_0897</name>
</gene>
<organism evidence="3 4">
    <name type="scientific">Maricaulis maris (strain MCS10)</name>
    <name type="common">Caulobacter maris</name>
    <dbReference type="NCBI Taxonomy" id="394221"/>
    <lineage>
        <taxon>Bacteria</taxon>
        <taxon>Pseudomonadati</taxon>
        <taxon>Pseudomonadota</taxon>
        <taxon>Alphaproteobacteria</taxon>
        <taxon>Maricaulales</taxon>
        <taxon>Maricaulaceae</taxon>
        <taxon>Maricaulis</taxon>
    </lineage>
</organism>
<feature type="region of interest" description="Disordered" evidence="1">
    <location>
        <begin position="79"/>
        <end position="105"/>
    </location>
</feature>
<dbReference type="RefSeq" id="WP_011642837.1">
    <property type="nucleotide sequence ID" value="NC_008347.1"/>
</dbReference>
<dbReference type="HOGENOM" id="CLU_2233301_0_0_5"/>
<dbReference type="STRING" id="394221.Mmar10_0897"/>
<keyword evidence="4" id="KW-1185">Reference proteome</keyword>
<feature type="compositionally biased region" description="Basic and acidic residues" evidence="1">
    <location>
        <begin position="79"/>
        <end position="88"/>
    </location>
</feature>
<feature type="chain" id="PRO_5004168313" evidence="2">
    <location>
        <begin position="24"/>
        <end position="105"/>
    </location>
</feature>
<evidence type="ECO:0000313" key="3">
    <source>
        <dbReference type="EMBL" id="ABI65190.1"/>
    </source>
</evidence>
<accession>Q0AR97</accession>
<proteinExistence type="predicted"/>
<feature type="compositionally biased region" description="Low complexity" evidence="1">
    <location>
        <begin position="89"/>
        <end position="105"/>
    </location>
</feature>
<evidence type="ECO:0000313" key="4">
    <source>
        <dbReference type="Proteomes" id="UP000001964"/>
    </source>
</evidence>
<evidence type="ECO:0000256" key="1">
    <source>
        <dbReference type="SAM" id="MobiDB-lite"/>
    </source>
</evidence>
<feature type="signal peptide" evidence="2">
    <location>
        <begin position="1"/>
        <end position="23"/>
    </location>
</feature>
<dbReference type="AlphaFoldDB" id="Q0AR97"/>
<sequence precursor="true">MMFLLRAAFWVAVVSFFVPQDFAGEAMDLPFNTAETRIDASAKVSEWCVDNEVICEAGSEAARLGTFLGGMAMDRIGDAIETHQDRQTASHSAPSNASAPSRAKS</sequence>